<reference evidence="1" key="1">
    <citation type="submission" date="2021-06" db="EMBL/GenBank/DDBJ databases">
        <authorList>
            <person name="Hodson N. C."/>
            <person name="Mongue J. A."/>
            <person name="Jaron S. K."/>
        </authorList>
    </citation>
    <scope>NUCLEOTIDE SEQUENCE</scope>
</reference>
<dbReference type="EMBL" id="CAJVCH010115503">
    <property type="protein sequence ID" value="CAG7724938.1"/>
    <property type="molecule type" value="Genomic_DNA"/>
</dbReference>
<organism evidence="1 3">
    <name type="scientific">Allacma fusca</name>
    <dbReference type="NCBI Taxonomy" id="39272"/>
    <lineage>
        <taxon>Eukaryota</taxon>
        <taxon>Metazoa</taxon>
        <taxon>Ecdysozoa</taxon>
        <taxon>Arthropoda</taxon>
        <taxon>Hexapoda</taxon>
        <taxon>Collembola</taxon>
        <taxon>Symphypleona</taxon>
        <taxon>Sminthuridae</taxon>
        <taxon>Allacma</taxon>
    </lineage>
</organism>
<evidence type="ECO:0000313" key="2">
    <source>
        <dbReference type="EMBL" id="CAG7724938.1"/>
    </source>
</evidence>
<feature type="non-terminal residue" evidence="1">
    <location>
        <position position="39"/>
    </location>
</feature>
<dbReference type="AlphaFoldDB" id="A0A8J2JR93"/>
<gene>
    <name evidence="1" type="ORF">AFUS01_LOCUS13652</name>
    <name evidence="2" type="ORF">AFUS01_LOCUS13929</name>
</gene>
<evidence type="ECO:0000313" key="1">
    <source>
        <dbReference type="EMBL" id="CAG7724646.1"/>
    </source>
</evidence>
<accession>A0A8J2JR93</accession>
<feature type="non-terminal residue" evidence="1">
    <location>
        <position position="1"/>
    </location>
</feature>
<protein>
    <submittedName>
        <fullName evidence="1">Uncharacterized protein</fullName>
    </submittedName>
</protein>
<name>A0A8J2JR93_9HEXA</name>
<sequence length="39" mass="4532">HKEEYKRLCGRQFDEGKQRIVGGETAKKGEFPWQVALVL</sequence>
<keyword evidence="3" id="KW-1185">Reference proteome</keyword>
<proteinExistence type="predicted"/>
<comment type="caution">
    <text evidence="1">The sequence shown here is derived from an EMBL/GenBank/DDBJ whole genome shotgun (WGS) entry which is preliminary data.</text>
</comment>
<evidence type="ECO:0000313" key="3">
    <source>
        <dbReference type="Proteomes" id="UP000708208"/>
    </source>
</evidence>
<dbReference type="EMBL" id="CAJVCH010112183">
    <property type="protein sequence ID" value="CAG7724646.1"/>
    <property type="molecule type" value="Genomic_DNA"/>
</dbReference>
<dbReference type="Proteomes" id="UP000708208">
    <property type="component" value="Unassembled WGS sequence"/>
</dbReference>